<keyword evidence="8" id="KW-1185">Reference proteome</keyword>
<dbReference type="Pfam" id="PF00642">
    <property type="entry name" value="zf-CCCH"/>
    <property type="match status" value="1"/>
</dbReference>
<dbReference type="Gramene" id="PRQ28987">
    <property type="protein sequence ID" value="PRQ28987"/>
    <property type="gene ID" value="RchiOBHm_Chr5g0008951"/>
</dbReference>
<name>A0A2P6Q477_ROSCH</name>
<evidence type="ECO:0000256" key="5">
    <source>
        <dbReference type="SAM" id="MobiDB-lite"/>
    </source>
</evidence>
<accession>A0A2P6Q477</accession>
<keyword evidence="1 4" id="KW-0479">Metal-binding</keyword>
<feature type="region of interest" description="Disordered" evidence="5">
    <location>
        <begin position="228"/>
        <end position="270"/>
    </location>
</feature>
<reference evidence="7 8" key="1">
    <citation type="journal article" date="2018" name="Nat. Genet.">
        <title>The Rosa genome provides new insights in the design of modern roses.</title>
        <authorList>
            <person name="Bendahmane M."/>
        </authorList>
    </citation>
    <scope>NUCLEOTIDE SEQUENCE [LARGE SCALE GENOMIC DNA]</scope>
    <source>
        <strain evidence="8">cv. Old Blush</strain>
    </source>
</reference>
<gene>
    <name evidence="7" type="ORF">RchiOBHm_Chr5g0008951</name>
</gene>
<protein>
    <submittedName>
        <fullName evidence="7">Putative transcription factor C3H family</fullName>
    </submittedName>
</protein>
<dbReference type="GO" id="GO:0008270">
    <property type="term" value="F:zinc ion binding"/>
    <property type="evidence" value="ECO:0007669"/>
    <property type="project" value="UniProtKB-KW"/>
</dbReference>
<evidence type="ECO:0000256" key="2">
    <source>
        <dbReference type="ARBA" id="ARBA00022771"/>
    </source>
</evidence>
<dbReference type="SUPFAM" id="SSF90229">
    <property type="entry name" value="CCCH zinc finger"/>
    <property type="match status" value="1"/>
</dbReference>
<evidence type="ECO:0000256" key="1">
    <source>
        <dbReference type="ARBA" id="ARBA00022723"/>
    </source>
</evidence>
<feature type="compositionally biased region" description="Low complexity" evidence="5">
    <location>
        <begin position="96"/>
        <end position="108"/>
    </location>
</feature>
<feature type="compositionally biased region" description="Basic and acidic residues" evidence="5">
    <location>
        <begin position="632"/>
        <end position="645"/>
    </location>
</feature>
<feature type="compositionally biased region" description="Basic and acidic residues" evidence="5">
    <location>
        <begin position="248"/>
        <end position="264"/>
    </location>
</feature>
<keyword evidence="2 4" id="KW-0863">Zinc-finger</keyword>
<dbReference type="STRING" id="74649.A0A2P6Q477"/>
<evidence type="ECO:0000313" key="7">
    <source>
        <dbReference type="EMBL" id="PRQ28987.1"/>
    </source>
</evidence>
<evidence type="ECO:0000313" key="8">
    <source>
        <dbReference type="Proteomes" id="UP000238479"/>
    </source>
</evidence>
<keyword evidence="3 4" id="KW-0862">Zinc</keyword>
<feature type="region of interest" description="Disordered" evidence="5">
    <location>
        <begin position="331"/>
        <end position="352"/>
    </location>
</feature>
<evidence type="ECO:0000259" key="6">
    <source>
        <dbReference type="PROSITE" id="PS50103"/>
    </source>
</evidence>
<feature type="zinc finger region" description="C3H1-type" evidence="4">
    <location>
        <begin position="201"/>
        <end position="228"/>
    </location>
</feature>
<dbReference type="AlphaFoldDB" id="A0A2P6Q477"/>
<dbReference type="Gene3D" id="4.10.1000.10">
    <property type="entry name" value="Zinc finger, CCCH-type"/>
    <property type="match status" value="1"/>
</dbReference>
<dbReference type="InterPro" id="IPR036855">
    <property type="entry name" value="Znf_CCCH_sf"/>
</dbReference>
<dbReference type="PANTHER" id="PTHR36886">
    <property type="entry name" value="PROTEIN FRIGIDA-ESSENTIAL 1"/>
    <property type="match status" value="1"/>
</dbReference>
<dbReference type="EMBL" id="PDCK01000043">
    <property type="protein sequence ID" value="PRQ28987.1"/>
    <property type="molecule type" value="Genomic_DNA"/>
</dbReference>
<feature type="region of interest" description="Disordered" evidence="5">
    <location>
        <begin position="593"/>
        <end position="645"/>
    </location>
</feature>
<evidence type="ECO:0000256" key="3">
    <source>
        <dbReference type="ARBA" id="ARBA00022833"/>
    </source>
</evidence>
<dbReference type="OMA" id="DNSCYTR"/>
<dbReference type="InterPro" id="IPR052650">
    <property type="entry name" value="Zinc_finger_CCCH"/>
</dbReference>
<feature type="compositionally biased region" description="Acidic residues" evidence="5">
    <location>
        <begin position="16"/>
        <end position="44"/>
    </location>
</feature>
<dbReference type="InterPro" id="IPR000571">
    <property type="entry name" value="Znf_CCCH"/>
</dbReference>
<sequence>MSASDDAQFPALAQLSDDDDDDEDPEELEQVDQELEEERDEVDMDISNSPIQAHHRDDRREDIKFEGISGHSGPGSSTWGKSEARPPSNTIDMEESTSNSNFSGTSNEPLRLKSQKTFAGAGECRSQEFAENDARILSGKKTSTHHTESHANVKNVINSEDEMKQVVQSTNDRKKMESRSAASEIGTHITSPLAETNDPNKRPAIVCDFYAKGWCIRGTSCRFIHTKDSPKNSHPQPEGDVAAASCSREVKVDEGPRGIHERSRLPGFHDPLASSSGNGFPFSSHLGIPRHHQFQSVQREESNVGDSADVQKLHLPKDDLAFPTSYKDVGKDGFNNSPNKKGRYSIGNTSSHSSSMEDLAGVWRQRVHSDHTSPLVSHSLNSSNTLIATGLFPSSRISTWNGFSLPASYSSLDANPLGSKKLLDSNRDYHAYTRSSAFLKSSSPFTSSELNNFPPISISQHSAELKTKISSNNWEPSVPFRPSFILPSDFLSFSAKQYDPLRGSIELPKLANNSFEAFYSEGATVGNRLHQKVLPETVSGTLPPACDADTNSMSSHNTYNEKVLDNSCYTRDPNSPVTEAETVGTSVVYQNGTLTKDENPLGHSQVKGSTNPNKISIYGDSRQKSDGSSQQRDIKVDRFRENNEAEVEHLTDGDVQQESKEMRQFRAALIELVKELLKPKWREGSLSKDAHNKIVKKAVDKILSAFQPQQIPPTIEAVTQYLSACRPKISKLVEGYIERYGKS</sequence>
<feature type="region of interest" description="Disordered" evidence="5">
    <location>
        <begin position="1"/>
        <end position="110"/>
    </location>
</feature>
<dbReference type="PANTHER" id="PTHR36886:SF3">
    <property type="entry name" value="PROTEIN FRIGIDA-ESSENTIAL 1"/>
    <property type="match status" value="1"/>
</dbReference>
<comment type="caution">
    <text evidence="7">The sequence shown here is derived from an EMBL/GenBank/DDBJ whole genome shotgun (WGS) entry which is preliminary data.</text>
</comment>
<feature type="compositionally biased region" description="Basic and acidic residues" evidence="5">
    <location>
        <begin position="54"/>
        <end position="65"/>
    </location>
</feature>
<dbReference type="Proteomes" id="UP000238479">
    <property type="component" value="Chromosome 5"/>
</dbReference>
<feature type="domain" description="C3H1-type" evidence="6">
    <location>
        <begin position="201"/>
        <end position="228"/>
    </location>
</feature>
<proteinExistence type="predicted"/>
<dbReference type="PROSITE" id="PS50103">
    <property type="entry name" value="ZF_C3H1"/>
    <property type="match status" value="1"/>
</dbReference>
<organism evidence="7 8">
    <name type="scientific">Rosa chinensis</name>
    <name type="common">China rose</name>
    <dbReference type="NCBI Taxonomy" id="74649"/>
    <lineage>
        <taxon>Eukaryota</taxon>
        <taxon>Viridiplantae</taxon>
        <taxon>Streptophyta</taxon>
        <taxon>Embryophyta</taxon>
        <taxon>Tracheophyta</taxon>
        <taxon>Spermatophyta</taxon>
        <taxon>Magnoliopsida</taxon>
        <taxon>eudicotyledons</taxon>
        <taxon>Gunneridae</taxon>
        <taxon>Pentapetalae</taxon>
        <taxon>rosids</taxon>
        <taxon>fabids</taxon>
        <taxon>Rosales</taxon>
        <taxon>Rosaceae</taxon>
        <taxon>Rosoideae</taxon>
        <taxon>Rosoideae incertae sedis</taxon>
        <taxon>Rosa</taxon>
    </lineage>
</organism>
<evidence type="ECO:0000256" key="4">
    <source>
        <dbReference type="PROSITE-ProRule" id="PRU00723"/>
    </source>
</evidence>